<dbReference type="EMBL" id="CM017688">
    <property type="protein sequence ID" value="TYH30774.1"/>
    <property type="molecule type" value="Genomic_DNA"/>
</dbReference>
<dbReference type="AlphaFoldDB" id="A0A5D2HKF1"/>
<gene>
    <name evidence="2" type="ORF">ES288_A01G121200v1</name>
</gene>
<keyword evidence="1" id="KW-0472">Membrane</keyword>
<evidence type="ECO:0008006" key="4">
    <source>
        <dbReference type="Google" id="ProtNLM"/>
    </source>
</evidence>
<evidence type="ECO:0000313" key="3">
    <source>
        <dbReference type="Proteomes" id="UP000323506"/>
    </source>
</evidence>
<evidence type="ECO:0000313" key="2">
    <source>
        <dbReference type="EMBL" id="TYH30774.1"/>
    </source>
</evidence>
<proteinExistence type="predicted"/>
<keyword evidence="1" id="KW-0812">Transmembrane</keyword>
<feature type="transmembrane region" description="Helical" evidence="1">
    <location>
        <begin position="59"/>
        <end position="79"/>
    </location>
</feature>
<sequence>MSRGFGFIVDTEIRDIQKIEIKIEYKFSFCCCFLLYVFAVVVCSFAGTDDVLAYGGVAWHTRVVCWSYGVAGLAWAEALEGLGRLRHKQTARVLSCFSVLGLSGLVDSGQGLLQIWARGYVTGLIIGLL</sequence>
<accession>A0A5D2HKF1</accession>
<reference evidence="2 3" key="1">
    <citation type="submission" date="2019-06" db="EMBL/GenBank/DDBJ databases">
        <title>WGS assembly of Gossypium darwinii.</title>
        <authorList>
            <person name="Chen Z.J."/>
            <person name="Sreedasyam A."/>
            <person name="Ando A."/>
            <person name="Song Q."/>
            <person name="De L."/>
            <person name="Hulse-Kemp A."/>
            <person name="Ding M."/>
            <person name="Ye W."/>
            <person name="Kirkbride R."/>
            <person name="Jenkins J."/>
            <person name="Plott C."/>
            <person name="Lovell J."/>
            <person name="Lin Y.-M."/>
            <person name="Vaughn R."/>
            <person name="Liu B."/>
            <person name="Li W."/>
            <person name="Simpson S."/>
            <person name="Scheffler B."/>
            <person name="Saski C."/>
            <person name="Grover C."/>
            <person name="Hu G."/>
            <person name="Conover J."/>
            <person name="Carlson J."/>
            <person name="Shu S."/>
            <person name="Boston L."/>
            <person name="Williams M."/>
            <person name="Peterson D."/>
            <person name="Mcgee K."/>
            <person name="Jones D."/>
            <person name="Wendel J."/>
            <person name="Stelly D."/>
            <person name="Grimwood J."/>
            <person name="Schmutz J."/>
        </authorList>
    </citation>
    <scope>NUCLEOTIDE SEQUENCE [LARGE SCALE GENOMIC DNA]</scope>
    <source>
        <strain evidence="2">1808015.09</strain>
    </source>
</reference>
<keyword evidence="1" id="KW-1133">Transmembrane helix</keyword>
<name>A0A5D2HKF1_GOSDA</name>
<feature type="transmembrane region" description="Helical" evidence="1">
    <location>
        <begin position="27"/>
        <end position="47"/>
    </location>
</feature>
<organism evidence="2 3">
    <name type="scientific">Gossypium darwinii</name>
    <name type="common">Darwin's cotton</name>
    <name type="synonym">Gossypium barbadense var. darwinii</name>
    <dbReference type="NCBI Taxonomy" id="34276"/>
    <lineage>
        <taxon>Eukaryota</taxon>
        <taxon>Viridiplantae</taxon>
        <taxon>Streptophyta</taxon>
        <taxon>Embryophyta</taxon>
        <taxon>Tracheophyta</taxon>
        <taxon>Spermatophyta</taxon>
        <taxon>Magnoliopsida</taxon>
        <taxon>eudicotyledons</taxon>
        <taxon>Gunneridae</taxon>
        <taxon>Pentapetalae</taxon>
        <taxon>rosids</taxon>
        <taxon>malvids</taxon>
        <taxon>Malvales</taxon>
        <taxon>Malvaceae</taxon>
        <taxon>Malvoideae</taxon>
        <taxon>Gossypium</taxon>
    </lineage>
</organism>
<evidence type="ECO:0000256" key="1">
    <source>
        <dbReference type="SAM" id="Phobius"/>
    </source>
</evidence>
<dbReference type="Proteomes" id="UP000323506">
    <property type="component" value="Chromosome A01"/>
</dbReference>
<keyword evidence="3" id="KW-1185">Reference proteome</keyword>
<protein>
    <recommendedName>
        <fullName evidence="4">Transmembrane protein</fullName>
    </recommendedName>
</protein>